<dbReference type="PROSITE" id="PS50005">
    <property type="entry name" value="TPR"/>
    <property type="match status" value="1"/>
</dbReference>
<protein>
    <submittedName>
        <fullName evidence="5">Uncharacterized protein</fullName>
    </submittedName>
</protein>
<dbReference type="AlphaFoldDB" id="A0AAW2D994"/>
<dbReference type="GO" id="GO:0040029">
    <property type="term" value="P:epigenetic regulation of gene expression"/>
    <property type="evidence" value="ECO:0007669"/>
    <property type="project" value="InterPro"/>
</dbReference>
<feature type="coiled-coil region" evidence="4">
    <location>
        <begin position="192"/>
        <end position="219"/>
    </location>
</feature>
<evidence type="ECO:0000313" key="6">
    <source>
        <dbReference type="Proteomes" id="UP001459277"/>
    </source>
</evidence>
<proteinExistence type="predicted"/>
<dbReference type="InterPro" id="IPR011990">
    <property type="entry name" value="TPR-like_helical_dom_sf"/>
</dbReference>
<dbReference type="InterPro" id="IPR013105">
    <property type="entry name" value="TPR_2"/>
</dbReference>
<evidence type="ECO:0000256" key="1">
    <source>
        <dbReference type="ARBA" id="ARBA00022737"/>
    </source>
</evidence>
<dbReference type="SMART" id="SM00028">
    <property type="entry name" value="TPR"/>
    <property type="match status" value="3"/>
</dbReference>
<dbReference type="GO" id="GO:0005634">
    <property type="term" value="C:nucleus"/>
    <property type="evidence" value="ECO:0007669"/>
    <property type="project" value="InterPro"/>
</dbReference>
<dbReference type="Gene3D" id="1.25.40.10">
    <property type="entry name" value="Tetratricopeptide repeat domain"/>
    <property type="match status" value="1"/>
</dbReference>
<dbReference type="PROSITE" id="PS50293">
    <property type="entry name" value="TPR_REGION"/>
    <property type="match status" value="1"/>
</dbReference>
<feature type="repeat" description="TPR" evidence="3">
    <location>
        <begin position="368"/>
        <end position="401"/>
    </location>
</feature>
<accession>A0AAW2D994</accession>
<keyword evidence="6" id="KW-1185">Reference proteome</keyword>
<dbReference type="Pfam" id="PF07719">
    <property type="entry name" value="TPR_2"/>
    <property type="match status" value="1"/>
</dbReference>
<dbReference type="Gene3D" id="1.20.58.340">
    <property type="entry name" value="Magnesium transport protein CorA, transmembrane region"/>
    <property type="match status" value="1"/>
</dbReference>
<keyword evidence="2 3" id="KW-0802">TPR repeat</keyword>
<keyword evidence="4" id="KW-0175">Coiled coil</keyword>
<dbReference type="InterPro" id="IPR044227">
    <property type="entry name" value="TONSOKU"/>
</dbReference>
<dbReference type="PANTHER" id="PTHR47684">
    <property type="entry name" value="PROTEIN TONSOKU"/>
    <property type="match status" value="1"/>
</dbReference>
<evidence type="ECO:0000256" key="2">
    <source>
        <dbReference type="ARBA" id="ARBA00022803"/>
    </source>
</evidence>
<dbReference type="InterPro" id="IPR019734">
    <property type="entry name" value="TPR_rpt"/>
</dbReference>
<evidence type="ECO:0000256" key="3">
    <source>
        <dbReference type="PROSITE-ProRule" id="PRU00339"/>
    </source>
</evidence>
<feature type="coiled-coil region" evidence="4">
    <location>
        <begin position="418"/>
        <end position="448"/>
    </location>
</feature>
<feature type="coiled-coil region" evidence="4">
    <location>
        <begin position="115"/>
        <end position="142"/>
    </location>
</feature>
<dbReference type="PANTHER" id="PTHR47684:SF1">
    <property type="entry name" value="PROTEIN TONSOKU"/>
    <property type="match status" value="1"/>
</dbReference>
<dbReference type="EMBL" id="JAZDWU010000004">
    <property type="protein sequence ID" value="KAL0006437.1"/>
    <property type="molecule type" value="Genomic_DNA"/>
</dbReference>
<keyword evidence="1" id="KW-0677">Repeat</keyword>
<evidence type="ECO:0000256" key="4">
    <source>
        <dbReference type="SAM" id="Coils"/>
    </source>
</evidence>
<sequence>MEHLQQVNETVGTLAGGGYSNKDIVVAVISEVLLRDPSDENVVPVVEELLRRLPPANAIPQGLGDGKEYPGGQNDVDAGEEDVSLLHARQNWRLMLIPIIDELTSMISSRNLDRVRKLKSAMTRLTARVQKVRDELEQLLDDDDDMADLYLSRKLAGVSSPVSGSGAANWFLASPTIGSKISRASRASVVTVRGDENDVEELEMLLEKIEKKSNGELAKDANDLVEQQRASTQLGRTYHEMFLRSEVDHLSVRNANKYYKSAMKLAETLKRNPPDKDSNFLKEYVDAHNNLGLVEMDLDNFEEALKILSMGLNICDEEEVDENDDGRSRLYHNLGKVYMDLRMWVKARENIEKDIMSCKKIGHCQGEAKGYINLGELHYRVQRYEEALRCYQRGLDLANSMEDEDALVRQIDDNIEIVKEAIKVMDGLKKEEQNLKKLTRDMVVARGTPRERKCLLNQYASLDCLAEKSREVFDWLKVGILVFVWVWECDAKRQVFHLFVWRIAIEANLPSVQLSALENMHYSHMIRFDNVEEARRLQLLIDKLKKSKDKELETHNVAEDCCSETYTEGNYHLSESRSDACCSPEMSKLNSTRSNSVASVEELNDDVPLISLLRTSKNPPKMKAAQSEKHNISTQPAKVLPKSLSISTSNQQTGVGRKRARVILSADESEVPYEVERSKGRPDKCPVEAVTTSDEFKSKSNSASHDCKFQEVLATASKCATRSCNPVNIGESAGSYKSKSPNVATPNGKLFRSSSSAEVLIASDFAASGFKCDIDLSGNLLPKHDASNLKLHTSCDKHDVSVAKIMCTNVSE</sequence>
<gene>
    <name evidence="5" type="ORF">SO802_013998</name>
</gene>
<reference evidence="5 6" key="1">
    <citation type="submission" date="2024-01" db="EMBL/GenBank/DDBJ databases">
        <title>A telomere-to-telomere, gap-free genome of sweet tea (Lithocarpus litseifolius).</title>
        <authorList>
            <person name="Zhou J."/>
        </authorList>
    </citation>
    <scope>NUCLEOTIDE SEQUENCE [LARGE SCALE GENOMIC DNA]</scope>
    <source>
        <strain evidence="5">Zhou-2022a</strain>
        <tissue evidence="5">Leaf</tissue>
    </source>
</reference>
<evidence type="ECO:0000313" key="5">
    <source>
        <dbReference type="EMBL" id="KAL0006437.1"/>
    </source>
</evidence>
<name>A0AAW2D994_9ROSI</name>
<dbReference type="GO" id="GO:0009933">
    <property type="term" value="P:meristem structural organization"/>
    <property type="evidence" value="ECO:0007669"/>
    <property type="project" value="InterPro"/>
</dbReference>
<dbReference type="SUPFAM" id="SSF48452">
    <property type="entry name" value="TPR-like"/>
    <property type="match status" value="1"/>
</dbReference>
<comment type="caution">
    <text evidence="5">The sequence shown here is derived from an EMBL/GenBank/DDBJ whole genome shotgun (WGS) entry which is preliminary data.</text>
</comment>
<dbReference type="Proteomes" id="UP001459277">
    <property type="component" value="Unassembled WGS sequence"/>
</dbReference>
<organism evidence="5 6">
    <name type="scientific">Lithocarpus litseifolius</name>
    <dbReference type="NCBI Taxonomy" id="425828"/>
    <lineage>
        <taxon>Eukaryota</taxon>
        <taxon>Viridiplantae</taxon>
        <taxon>Streptophyta</taxon>
        <taxon>Embryophyta</taxon>
        <taxon>Tracheophyta</taxon>
        <taxon>Spermatophyta</taxon>
        <taxon>Magnoliopsida</taxon>
        <taxon>eudicotyledons</taxon>
        <taxon>Gunneridae</taxon>
        <taxon>Pentapetalae</taxon>
        <taxon>rosids</taxon>
        <taxon>fabids</taxon>
        <taxon>Fagales</taxon>
        <taxon>Fagaceae</taxon>
        <taxon>Lithocarpus</taxon>
    </lineage>
</organism>
<dbReference type="GO" id="GO:0072423">
    <property type="term" value="P:response to DNA damage checkpoint signaling"/>
    <property type="evidence" value="ECO:0007669"/>
    <property type="project" value="InterPro"/>
</dbReference>